<dbReference type="AlphaFoldDB" id="A0A2J7QU95"/>
<evidence type="ECO:0000313" key="2">
    <source>
        <dbReference type="EMBL" id="PNF32149.1"/>
    </source>
</evidence>
<dbReference type="OrthoDB" id="2017408at2759"/>
<organism evidence="2 3">
    <name type="scientific">Cryptotermes secundus</name>
    <dbReference type="NCBI Taxonomy" id="105785"/>
    <lineage>
        <taxon>Eukaryota</taxon>
        <taxon>Metazoa</taxon>
        <taxon>Ecdysozoa</taxon>
        <taxon>Arthropoda</taxon>
        <taxon>Hexapoda</taxon>
        <taxon>Insecta</taxon>
        <taxon>Pterygota</taxon>
        <taxon>Neoptera</taxon>
        <taxon>Polyneoptera</taxon>
        <taxon>Dictyoptera</taxon>
        <taxon>Blattodea</taxon>
        <taxon>Blattoidea</taxon>
        <taxon>Termitoidae</taxon>
        <taxon>Kalotermitidae</taxon>
        <taxon>Cryptotermitinae</taxon>
        <taxon>Cryptotermes</taxon>
    </lineage>
</organism>
<reference evidence="2 3" key="1">
    <citation type="submission" date="2017-12" db="EMBL/GenBank/DDBJ databases">
        <title>Hemimetabolous genomes reveal molecular basis of termite eusociality.</title>
        <authorList>
            <person name="Harrison M.C."/>
            <person name="Jongepier E."/>
            <person name="Robertson H.M."/>
            <person name="Arning N."/>
            <person name="Bitard-Feildel T."/>
            <person name="Chao H."/>
            <person name="Childers C.P."/>
            <person name="Dinh H."/>
            <person name="Doddapaneni H."/>
            <person name="Dugan S."/>
            <person name="Gowin J."/>
            <person name="Greiner C."/>
            <person name="Han Y."/>
            <person name="Hu H."/>
            <person name="Hughes D.S.T."/>
            <person name="Huylmans A.-K."/>
            <person name="Kemena C."/>
            <person name="Kremer L.P.M."/>
            <person name="Lee S.L."/>
            <person name="Lopez-Ezquerra A."/>
            <person name="Mallet L."/>
            <person name="Monroy-Kuhn J.M."/>
            <person name="Moser A."/>
            <person name="Murali S.C."/>
            <person name="Muzny D.M."/>
            <person name="Otani S."/>
            <person name="Piulachs M.-D."/>
            <person name="Poelchau M."/>
            <person name="Qu J."/>
            <person name="Schaub F."/>
            <person name="Wada-Katsumata A."/>
            <person name="Worley K.C."/>
            <person name="Xie Q."/>
            <person name="Ylla G."/>
            <person name="Poulsen M."/>
            <person name="Gibbs R.A."/>
            <person name="Schal C."/>
            <person name="Richards S."/>
            <person name="Belles X."/>
            <person name="Korb J."/>
            <person name="Bornberg-Bauer E."/>
        </authorList>
    </citation>
    <scope>NUCLEOTIDE SEQUENCE [LARGE SCALE GENOMIC DNA]</scope>
    <source>
        <tissue evidence="2">Whole body</tissue>
    </source>
</reference>
<dbReference type="EMBL" id="NEVH01011187">
    <property type="protein sequence ID" value="PNF32149.1"/>
    <property type="molecule type" value="Genomic_DNA"/>
</dbReference>
<gene>
    <name evidence="2" type="ORF">B7P43_G02846</name>
</gene>
<dbReference type="InParanoid" id="A0A2J7QU95"/>
<name>A0A2J7QU95_9NEOP</name>
<sequence>MEETPKSKRRSRLTKGRVVKNKSSLKECTPTKAVPPKDHSTPLDCKKVSSTSATISDEHKDVTEDEDDECSPFHFYCTQDTLAVGWDCGSPQQRPSKRLESKVKRKLTKGNSFTQKKQSLKSCSPIEPLRPRRRFNIEKPTGDLSELIPQLQFVADLVKKIKDQDDGTTQCDESCATDGRKEDGTVSTVMKAEGCSSFCSKEENLAVNAPKNGKELISNDKQKVERAHIVSPHQDLDLLKEKQQNIGCETFSALLDDDADQYMLRCSQEVEENLSKNITVVCGDNSELLLPDYKNSELFSVESKVRSPDICRPDKNSPFHVKLNSSGSKKANSPKVGTKYYVRIKSGTPKYSKNEHGHSRSSVNHSGATVRICHTRTNTESAVINSVPSNTNEFAFDDSFDAVIQNLSEEDIEMLSQGQIVDKKNARKITGTNICKPTSQKVEDKTEINCKRGSIQRFASGQLSPTYRLTGNNRPLNQVNSNRQMNSVNQGPALREVSAPRVNKMQFLLKVPSAMCSNRRLSDCSRPDSPVQFSEPHFNKDIPLVKNKLFVTQQRPSDSAHVKNSDGVQPNSSAISNSLALLTTWGWMLYHDTSREDAKTLSLDGCMKVLEGSAKELCFDGDIRVPG</sequence>
<feature type="region of interest" description="Disordered" evidence="1">
    <location>
        <begin position="1"/>
        <end position="66"/>
    </location>
</feature>
<evidence type="ECO:0000256" key="1">
    <source>
        <dbReference type="SAM" id="MobiDB-lite"/>
    </source>
</evidence>
<protein>
    <submittedName>
        <fullName evidence="2">Uncharacterized protein</fullName>
    </submittedName>
</protein>
<feature type="region of interest" description="Disordered" evidence="1">
    <location>
        <begin position="88"/>
        <end position="123"/>
    </location>
</feature>
<proteinExistence type="predicted"/>
<evidence type="ECO:0000313" key="3">
    <source>
        <dbReference type="Proteomes" id="UP000235965"/>
    </source>
</evidence>
<feature type="compositionally biased region" description="Polar residues" evidence="1">
    <location>
        <begin position="109"/>
        <end position="122"/>
    </location>
</feature>
<feature type="compositionally biased region" description="Basic residues" evidence="1">
    <location>
        <begin position="7"/>
        <end position="20"/>
    </location>
</feature>
<dbReference type="Proteomes" id="UP000235965">
    <property type="component" value="Unassembled WGS sequence"/>
</dbReference>
<accession>A0A2J7QU95</accession>
<feature type="compositionally biased region" description="Basic and acidic residues" evidence="1">
    <location>
        <begin position="35"/>
        <end position="47"/>
    </location>
</feature>
<comment type="caution">
    <text evidence="2">The sequence shown here is derived from an EMBL/GenBank/DDBJ whole genome shotgun (WGS) entry which is preliminary data.</text>
</comment>
<keyword evidence="3" id="KW-1185">Reference proteome</keyword>